<comment type="function">
    <text evidence="2">DNA-dependent RNA polymerase catalyzes the transcription of DNA into RNA using the four ribonucleoside triphosphates as substrates.</text>
</comment>
<comment type="similarity">
    <text evidence="5">Belongs to the universal ribosomal protein uS8 family.</text>
</comment>
<dbReference type="SUPFAM" id="SSF56047">
    <property type="entry name" value="Ribosomal protein S8"/>
    <property type="match status" value="1"/>
</dbReference>
<evidence type="ECO:0000256" key="17">
    <source>
        <dbReference type="PROSITE-ProRule" id="PRU00181"/>
    </source>
</evidence>
<comment type="function">
    <text evidence="1">One of the essential components for the initiation of protein synthesis. Stabilizes the binding of IF-2 and IF-3 on the 30S subunit to which N-formylmethionyl-tRNA(fMet) subsequently binds. Helps modulate mRNA selection, yielding the 30S pre-initiation complex (PIC). Upon addition of the 50S ribosomal subunit IF-1, IF-2 and IF-3 are released leaving the mature 70S translation initiation complex.</text>
</comment>
<keyword evidence="21" id="KW-1185">Reference proteome</keyword>
<evidence type="ECO:0000256" key="5">
    <source>
        <dbReference type="ARBA" id="ARBA00006471"/>
    </source>
</evidence>
<dbReference type="InterPro" id="IPR018102">
    <property type="entry name" value="Ribosomal_uS11_CS"/>
</dbReference>
<dbReference type="Gene3D" id="2.40.50.140">
    <property type="entry name" value="Nucleic acid-binding proteins"/>
    <property type="match status" value="1"/>
</dbReference>
<dbReference type="PROSITE" id="PS50832">
    <property type="entry name" value="S1_IF1_TYPE"/>
    <property type="match status" value="1"/>
</dbReference>
<dbReference type="AlphaFoldDB" id="A0AA38W239"/>
<keyword evidence="12 18" id="KW-0689">Ribosomal protein</keyword>
<dbReference type="InterPro" id="IPR011262">
    <property type="entry name" value="DNA-dir_RNA_pol_insert"/>
</dbReference>
<dbReference type="InterPro" id="IPR036643">
    <property type="entry name" value="RNApol_insert_sf"/>
</dbReference>
<keyword evidence="9" id="KW-0240">DNA-directed RNA polymerase</keyword>
<dbReference type="Pfam" id="PF01176">
    <property type="entry name" value="eIF-1a"/>
    <property type="match status" value="1"/>
</dbReference>
<dbReference type="SUPFAM" id="SSF53137">
    <property type="entry name" value="Translational machinery components"/>
    <property type="match status" value="1"/>
</dbReference>
<gene>
    <name evidence="20" type="ORF">OSB04_un000993</name>
</gene>
<dbReference type="EMBL" id="JARYMX010000109">
    <property type="protein sequence ID" value="KAJ9535850.1"/>
    <property type="molecule type" value="Genomic_DNA"/>
</dbReference>
<dbReference type="PROSITE" id="PS00054">
    <property type="entry name" value="RIBOSOMAL_S11"/>
    <property type="match status" value="1"/>
</dbReference>
<evidence type="ECO:0000256" key="18">
    <source>
        <dbReference type="RuleBase" id="RU003629"/>
    </source>
</evidence>
<feature type="domain" description="S1-like" evidence="19">
    <location>
        <begin position="109"/>
        <end position="155"/>
    </location>
</feature>
<evidence type="ECO:0000256" key="2">
    <source>
        <dbReference type="ARBA" id="ARBA00004026"/>
    </source>
</evidence>
<dbReference type="SUPFAM" id="SSF56553">
    <property type="entry name" value="Insert subdomain of RNA polymerase alpha subunit"/>
    <property type="match status" value="1"/>
</dbReference>
<keyword evidence="17" id="KW-0648">Protein biosynthesis</keyword>
<dbReference type="Gene3D" id="3.30.1370.30">
    <property type="match status" value="1"/>
</dbReference>
<evidence type="ECO:0000259" key="19">
    <source>
        <dbReference type="PROSITE" id="PS50832"/>
    </source>
</evidence>
<dbReference type="SUPFAM" id="SSF55257">
    <property type="entry name" value="RBP11-like subunits of RNA polymerase"/>
    <property type="match status" value="1"/>
</dbReference>
<evidence type="ECO:0000313" key="20">
    <source>
        <dbReference type="EMBL" id="KAJ9535850.1"/>
    </source>
</evidence>
<proteinExistence type="inferred from homology"/>
<dbReference type="CDD" id="cd06928">
    <property type="entry name" value="RNAP_alpha_NTD"/>
    <property type="match status" value="1"/>
</dbReference>
<keyword evidence="11" id="KW-0548">Nucleotidyltransferase</keyword>
<evidence type="ECO:0000256" key="10">
    <source>
        <dbReference type="ARBA" id="ARBA00022679"/>
    </source>
</evidence>
<dbReference type="InterPro" id="IPR036967">
    <property type="entry name" value="Ribosomal_uS11_sf"/>
</dbReference>
<dbReference type="InterPro" id="IPR036603">
    <property type="entry name" value="RBP11-like"/>
</dbReference>
<evidence type="ECO:0000256" key="7">
    <source>
        <dbReference type="ARBA" id="ARBA00011599"/>
    </source>
</evidence>
<evidence type="ECO:0000256" key="8">
    <source>
        <dbReference type="ARBA" id="ARBA00012418"/>
    </source>
</evidence>
<evidence type="ECO:0000256" key="12">
    <source>
        <dbReference type="ARBA" id="ARBA00022980"/>
    </source>
</evidence>
<dbReference type="NCBIfam" id="NF003698">
    <property type="entry name" value="PRK05309.1"/>
    <property type="match status" value="1"/>
</dbReference>
<comment type="subcellular location">
    <subcellularLocation>
        <location evidence="3">Plastid</location>
    </subcellularLocation>
</comment>
<dbReference type="GO" id="GO:1990904">
    <property type="term" value="C:ribonucleoprotein complex"/>
    <property type="evidence" value="ECO:0007669"/>
    <property type="project" value="UniProtKB-KW"/>
</dbReference>
<dbReference type="Pfam" id="PF00410">
    <property type="entry name" value="Ribosomal_S8"/>
    <property type="match status" value="1"/>
</dbReference>
<dbReference type="GO" id="GO:0003899">
    <property type="term" value="F:DNA-directed RNA polymerase activity"/>
    <property type="evidence" value="ECO:0007669"/>
    <property type="project" value="UniProtKB-EC"/>
</dbReference>
<evidence type="ECO:0000256" key="3">
    <source>
        <dbReference type="ARBA" id="ARBA00004474"/>
    </source>
</evidence>
<accession>A0AA38W239</accession>
<dbReference type="NCBIfam" id="TIGR00008">
    <property type="entry name" value="infA"/>
    <property type="match status" value="1"/>
</dbReference>
<dbReference type="HAMAP" id="MF_01310">
    <property type="entry name" value="Ribosomal_uS11"/>
    <property type="match status" value="1"/>
</dbReference>
<reference evidence="20" key="1">
    <citation type="submission" date="2023-03" db="EMBL/GenBank/DDBJ databases">
        <title>Chromosome-scale reference genome and RAD-based genetic map of yellow starthistle (Centaurea solstitialis) reveal putative structural variation and QTLs associated with invader traits.</title>
        <authorList>
            <person name="Reatini B."/>
            <person name="Cang F.A."/>
            <person name="Jiang Q."/>
            <person name="Mckibben M.T.W."/>
            <person name="Barker M.S."/>
            <person name="Rieseberg L.H."/>
            <person name="Dlugosch K.M."/>
        </authorList>
    </citation>
    <scope>NUCLEOTIDE SEQUENCE</scope>
    <source>
        <strain evidence="20">CAN-66</strain>
        <tissue evidence="20">Leaf</tissue>
    </source>
</reference>
<comment type="caution">
    <text evidence="20">The sequence shown here is derived from an EMBL/GenBank/DDBJ whole genome shotgun (WGS) entry which is preliminary data.</text>
</comment>
<dbReference type="GO" id="GO:0006351">
    <property type="term" value="P:DNA-templated transcription"/>
    <property type="evidence" value="ECO:0007669"/>
    <property type="project" value="InterPro"/>
</dbReference>
<evidence type="ECO:0000256" key="9">
    <source>
        <dbReference type="ARBA" id="ARBA00022478"/>
    </source>
</evidence>
<keyword evidence="13" id="KW-0804">Transcription</keyword>
<dbReference type="GO" id="GO:0009536">
    <property type="term" value="C:plastid"/>
    <property type="evidence" value="ECO:0007669"/>
    <property type="project" value="UniProtKB-SubCell"/>
</dbReference>
<dbReference type="InterPro" id="IPR000630">
    <property type="entry name" value="Ribosomal_uS8"/>
</dbReference>
<dbReference type="InterPro" id="IPR006196">
    <property type="entry name" value="RNA-binding_domain_S1_IF1"/>
</dbReference>
<dbReference type="SUPFAM" id="SSF50249">
    <property type="entry name" value="Nucleic acid-binding proteins"/>
    <property type="match status" value="1"/>
</dbReference>
<evidence type="ECO:0000256" key="13">
    <source>
        <dbReference type="ARBA" id="ARBA00023163"/>
    </source>
</evidence>
<evidence type="ECO:0000256" key="6">
    <source>
        <dbReference type="ARBA" id="ARBA00007123"/>
    </source>
</evidence>
<dbReference type="GO" id="GO:0000428">
    <property type="term" value="C:DNA-directed RNA polymerase complex"/>
    <property type="evidence" value="ECO:0007669"/>
    <property type="project" value="UniProtKB-KW"/>
</dbReference>
<dbReference type="InterPro" id="IPR004368">
    <property type="entry name" value="TIF_IF1"/>
</dbReference>
<dbReference type="InterPro" id="IPR035987">
    <property type="entry name" value="Ribosomal_uS8_sf"/>
</dbReference>
<dbReference type="PANTHER" id="PTHR11759">
    <property type="entry name" value="40S RIBOSOMAL PROTEIN S14/30S RIBOSOMAL PROTEIN S11"/>
    <property type="match status" value="1"/>
</dbReference>
<dbReference type="SMART" id="SM00662">
    <property type="entry name" value="RPOLD"/>
    <property type="match status" value="1"/>
</dbReference>
<dbReference type="Pfam" id="PF00411">
    <property type="entry name" value="Ribosomal_S11"/>
    <property type="match status" value="1"/>
</dbReference>
<dbReference type="GO" id="GO:0046983">
    <property type="term" value="F:protein dimerization activity"/>
    <property type="evidence" value="ECO:0007669"/>
    <property type="project" value="InterPro"/>
</dbReference>
<comment type="similarity">
    <text evidence="6">Belongs to the RNA polymerase alpha chain family.</text>
</comment>
<protein>
    <recommendedName>
        <fullName evidence="8">DNA-directed RNA polymerase</fullName>
        <ecNumber evidence="8">2.7.7.6</ecNumber>
    </recommendedName>
    <alternativeName>
        <fullName evidence="15">Plastid-encoded RNA polymerase subunit alpha</fullName>
    </alternativeName>
</protein>
<evidence type="ECO:0000256" key="1">
    <source>
        <dbReference type="ARBA" id="ARBA00003935"/>
    </source>
</evidence>
<dbReference type="Gene3D" id="3.30.1360.10">
    <property type="entry name" value="RNA polymerase, RBP11-like subunit"/>
    <property type="match status" value="1"/>
</dbReference>
<dbReference type="GO" id="GO:0003735">
    <property type="term" value="F:structural constituent of ribosome"/>
    <property type="evidence" value="ECO:0007669"/>
    <property type="project" value="InterPro"/>
</dbReference>
<dbReference type="Gene3D" id="3.30.420.80">
    <property type="entry name" value="Ribosomal protein S11"/>
    <property type="match status" value="1"/>
</dbReference>
<organism evidence="20 21">
    <name type="scientific">Centaurea solstitialis</name>
    <name type="common">yellow star-thistle</name>
    <dbReference type="NCBI Taxonomy" id="347529"/>
    <lineage>
        <taxon>Eukaryota</taxon>
        <taxon>Viridiplantae</taxon>
        <taxon>Streptophyta</taxon>
        <taxon>Embryophyta</taxon>
        <taxon>Tracheophyta</taxon>
        <taxon>Spermatophyta</taxon>
        <taxon>Magnoliopsida</taxon>
        <taxon>eudicotyledons</taxon>
        <taxon>Gunneridae</taxon>
        <taxon>Pentapetalae</taxon>
        <taxon>asterids</taxon>
        <taxon>campanulids</taxon>
        <taxon>Asterales</taxon>
        <taxon>Asteraceae</taxon>
        <taxon>Carduoideae</taxon>
        <taxon>Cardueae</taxon>
        <taxon>Centaureinae</taxon>
        <taxon>Centaurea</taxon>
    </lineage>
</organism>
<dbReference type="InterPro" id="IPR011263">
    <property type="entry name" value="DNA-dir_RNA_pol_RpoA/D/Rpb3"/>
</dbReference>
<evidence type="ECO:0000256" key="15">
    <source>
        <dbReference type="ARBA" id="ARBA00031776"/>
    </source>
</evidence>
<dbReference type="InterPro" id="IPR001971">
    <property type="entry name" value="Ribosomal_uS11"/>
</dbReference>
<evidence type="ECO:0000256" key="16">
    <source>
        <dbReference type="ARBA" id="ARBA00048552"/>
    </source>
</evidence>
<keyword evidence="14 18" id="KW-0687">Ribonucleoprotein</keyword>
<keyword evidence="17" id="KW-0396">Initiation factor</keyword>
<dbReference type="FunFam" id="2.170.120.12:FF:000001">
    <property type="entry name" value="DNA-directed RNA polymerase subunit alpha"/>
    <property type="match status" value="1"/>
</dbReference>
<dbReference type="EC" id="2.7.7.6" evidence="8"/>
<comment type="similarity">
    <text evidence="4 18">Belongs to the universal ribosomal protein uS11 family.</text>
</comment>
<dbReference type="GO" id="GO:0005840">
    <property type="term" value="C:ribosome"/>
    <property type="evidence" value="ECO:0007669"/>
    <property type="project" value="UniProtKB-KW"/>
</dbReference>
<dbReference type="GO" id="GO:0003743">
    <property type="term" value="F:translation initiation factor activity"/>
    <property type="evidence" value="ECO:0007669"/>
    <property type="project" value="UniProtKB-UniRule"/>
</dbReference>
<name>A0AA38W239_9ASTR</name>
<evidence type="ECO:0000256" key="4">
    <source>
        <dbReference type="ARBA" id="ARBA00006194"/>
    </source>
</evidence>
<evidence type="ECO:0000256" key="14">
    <source>
        <dbReference type="ARBA" id="ARBA00023274"/>
    </source>
</evidence>
<sequence length="498" mass="56160">MGSDTIADIITSIRNADMYRKSVVRVTSTNISQSIVKILLREGFIENVRKHRENKKYFLNFRWDGSCNSFYLSGYNDRPRGSTRKNRRRNFVLYMGVLPGMKEQKWIHEGLITESLPNGMFRVRLDNEDIILGYVSGKIRRSFIRILPGDRVKIERPYNLSTPKQRFERLAIPKKGSRGRIGSRKSTRKIPKGLFIFKQVSIIPLCTGRVVSWSSAGTCGFRGTRRGTPFAAQTAAGNAIRAVVDQGMQRAEVMIKGPGLGRDAALRAIRRSGILLTFVRDVTPMPHNGCRPPKKRQTITVSTRTLQWQCVESAADSQADTIGIAMRRALLGEIEGTCITRAKSEKISHEYSTIMGIQESVHEILMNLKEIVLRSNLYRNRTCEASICVRGPGYVTAQDIILPPYVEIVDNTQHIASLTEPVELVIGLQIEKNSGYFIKAPNTFQDGSYPIDPVFMPIQNVNHSIHSYENGNKEVLFLEIWTNGSLTPKEALREASRI</sequence>
<evidence type="ECO:0000313" key="21">
    <source>
        <dbReference type="Proteomes" id="UP001172457"/>
    </source>
</evidence>
<dbReference type="Gene3D" id="2.170.120.12">
    <property type="entry name" value="DNA-directed RNA polymerase, insert domain"/>
    <property type="match status" value="1"/>
</dbReference>
<evidence type="ECO:0000256" key="11">
    <source>
        <dbReference type="ARBA" id="ARBA00022695"/>
    </source>
</evidence>
<dbReference type="GO" id="GO:0003723">
    <property type="term" value="F:RNA binding"/>
    <property type="evidence" value="ECO:0007669"/>
    <property type="project" value="InterPro"/>
</dbReference>
<comment type="catalytic activity">
    <reaction evidence="16">
        <text>RNA(n) + a ribonucleoside 5'-triphosphate = RNA(n+1) + diphosphate</text>
        <dbReference type="Rhea" id="RHEA:21248"/>
        <dbReference type="Rhea" id="RHEA-COMP:14527"/>
        <dbReference type="Rhea" id="RHEA-COMP:17342"/>
        <dbReference type="ChEBI" id="CHEBI:33019"/>
        <dbReference type="ChEBI" id="CHEBI:61557"/>
        <dbReference type="ChEBI" id="CHEBI:140395"/>
        <dbReference type="EC" id="2.7.7.6"/>
    </reaction>
</comment>
<dbReference type="Pfam" id="PF01000">
    <property type="entry name" value="RNA_pol_A_bac"/>
    <property type="match status" value="1"/>
</dbReference>
<dbReference type="Pfam" id="PF01193">
    <property type="entry name" value="RNA_pol_L"/>
    <property type="match status" value="1"/>
</dbReference>
<dbReference type="InterPro" id="IPR012340">
    <property type="entry name" value="NA-bd_OB-fold"/>
</dbReference>
<keyword evidence="10" id="KW-0808">Transferase</keyword>
<comment type="subunit">
    <text evidence="7">Component of the 30S ribosomal translation pre-initiation complex which assembles on the 30S ribosome in the order IF-2 and IF-3, IF-1 and N-formylmethionyl-tRNA(fMet); mRNA recruitment can occur at any time during PIC assembly.</text>
</comment>
<dbReference type="Proteomes" id="UP001172457">
    <property type="component" value="Unassembled WGS sequence"/>
</dbReference>